<dbReference type="SMART" id="SM00529">
    <property type="entry name" value="HTH_DTXR"/>
    <property type="match status" value="1"/>
</dbReference>
<feature type="domain" description="HTH dtxR-type" evidence="5">
    <location>
        <begin position="1"/>
        <end position="67"/>
    </location>
</feature>
<comment type="similarity">
    <text evidence="1">Belongs to the DtxR/MntR family.</text>
</comment>
<dbReference type="AlphaFoldDB" id="G9WRW4"/>
<keyword evidence="2" id="KW-0805">Transcription regulation</keyword>
<evidence type="ECO:0000313" key="7">
    <source>
        <dbReference type="Proteomes" id="UP000003527"/>
    </source>
</evidence>
<dbReference type="EMBL" id="AFZD01000004">
    <property type="protein sequence ID" value="EHL14054.1"/>
    <property type="molecule type" value="Genomic_DNA"/>
</dbReference>
<dbReference type="PANTHER" id="PTHR33238">
    <property type="entry name" value="IRON (METAL) DEPENDENT REPRESSOR, DTXR FAMILY"/>
    <property type="match status" value="1"/>
</dbReference>
<dbReference type="PATRIC" id="fig|796944.3.peg.348"/>
<protein>
    <recommendedName>
        <fullName evidence="5">HTH dtxR-type domain-containing protein</fullName>
    </recommendedName>
</protein>
<dbReference type="HOGENOM" id="CLU_069532_3_1_9"/>
<dbReference type="GO" id="GO:0003677">
    <property type="term" value="F:DNA binding"/>
    <property type="evidence" value="ECO:0007669"/>
    <property type="project" value="UniProtKB-KW"/>
</dbReference>
<dbReference type="Gene3D" id="1.10.60.10">
    <property type="entry name" value="Iron dependent repressor, metal binding and dimerisation domain"/>
    <property type="match status" value="1"/>
</dbReference>
<organism evidence="6 7">
    <name type="scientific">Oribacterium asaccharolyticum ACB7</name>
    <dbReference type="NCBI Taxonomy" id="796944"/>
    <lineage>
        <taxon>Bacteria</taxon>
        <taxon>Bacillati</taxon>
        <taxon>Bacillota</taxon>
        <taxon>Clostridia</taxon>
        <taxon>Lachnospirales</taxon>
        <taxon>Lachnospiraceae</taxon>
        <taxon>Oribacterium</taxon>
    </lineage>
</organism>
<dbReference type="SUPFAM" id="SSF47979">
    <property type="entry name" value="Iron-dependent repressor protein, dimerization domain"/>
    <property type="match status" value="1"/>
</dbReference>
<dbReference type="Pfam" id="PF01325">
    <property type="entry name" value="Fe_dep_repress"/>
    <property type="match status" value="1"/>
</dbReference>
<sequence length="132" mass="14831">MKPYESHESEENYLEAILMLSLDHRKVRAIDIANMLGFSKPSVSIALKRLKEEGKVESDEKGSLTLTEQGLAIAQSTYEKHTVLTDVLVALGVNAYTASQDACRMEHVLSPESFGKIKDFYAKFKKGEYDEK</sequence>
<dbReference type="GO" id="GO:0046983">
    <property type="term" value="F:protein dimerization activity"/>
    <property type="evidence" value="ECO:0007669"/>
    <property type="project" value="InterPro"/>
</dbReference>
<evidence type="ECO:0000256" key="3">
    <source>
        <dbReference type="ARBA" id="ARBA00023125"/>
    </source>
</evidence>
<dbReference type="InterPro" id="IPR036388">
    <property type="entry name" value="WH-like_DNA-bd_sf"/>
</dbReference>
<keyword evidence="7" id="KW-1185">Reference proteome</keyword>
<evidence type="ECO:0000313" key="6">
    <source>
        <dbReference type="EMBL" id="EHL14054.1"/>
    </source>
</evidence>
<dbReference type="InterPro" id="IPR050536">
    <property type="entry name" value="DtxR_MntR_Metal-Reg"/>
</dbReference>
<dbReference type="PANTHER" id="PTHR33238:SF7">
    <property type="entry name" value="IRON-DEPENDENT TRANSCRIPTIONAL REGULATOR"/>
    <property type="match status" value="1"/>
</dbReference>
<keyword evidence="4" id="KW-0804">Transcription</keyword>
<name>G9WRW4_9FIRM</name>
<dbReference type="InterPro" id="IPR022687">
    <property type="entry name" value="HTH_DTXR"/>
</dbReference>
<dbReference type="RefSeq" id="WP_009537518.1">
    <property type="nucleotide sequence ID" value="NZ_JH414506.1"/>
</dbReference>
<dbReference type="InterPro" id="IPR036421">
    <property type="entry name" value="Fe_dep_repressor_sf"/>
</dbReference>
<dbReference type="GO" id="GO:0046914">
    <property type="term" value="F:transition metal ion binding"/>
    <property type="evidence" value="ECO:0007669"/>
    <property type="project" value="InterPro"/>
</dbReference>
<proteinExistence type="inferred from homology"/>
<comment type="caution">
    <text evidence="6">The sequence shown here is derived from an EMBL/GenBank/DDBJ whole genome shotgun (WGS) entry which is preliminary data.</text>
</comment>
<keyword evidence="3" id="KW-0238">DNA-binding</keyword>
<dbReference type="InterPro" id="IPR001367">
    <property type="entry name" value="Fe_dep_repressor"/>
</dbReference>
<dbReference type="Gene3D" id="1.10.10.10">
    <property type="entry name" value="Winged helix-like DNA-binding domain superfamily/Winged helix DNA-binding domain"/>
    <property type="match status" value="1"/>
</dbReference>
<dbReference type="InterPro" id="IPR036390">
    <property type="entry name" value="WH_DNA-bd_sf"/>
</dbReference>
<accession>G9WRW4</accession>
<dbReference type="InterPro" id="IPR022689">
    <property type="entry name" value="Iron_dep_repressor"/>
</dbReference>
<reference evidence="6 7" key="1">
    <citation type="submission" date="2011-08" db="EMBL/GenBank/DDBJ databases">
        <title>The Genome Sequence of Oribacterium sp. ACB7.</title>
        <authorList>
            <consortium name="The Broad Institute Genome Sequencing Platform"/>
            <person name="Earl A."/>
            <person name="Ward D."/>
            <person name="Feldgarden M."/>
            <person name="Gevers D."/>
            <person name="Sizova M."/>
            <person name="Hazen A."/>
            <person name="Epstein S."/>
            <person name="Young S.K."/>
            <person name="Zeng Q."/>
            <person name="Gargeya S."/>
            <person name="Fitzgerald M."/>
            <person name="Haas B."/>
            <person name="Abouelleil A."/>
            <person name="Alvarado L."/>
            <person name="Arachchi H.M."/>
            <person name="Berlin A."/>
            <person name="Brown A."/>
            <person name="Chapman S.B."/>
            <person name="Chen Z."/>
            <person name="Dunbar C."/>
            <person name="Freedman E."/>
            <person name="Gearin G."/>
            <person name="Gellesch M."/>
            <person name="Goldberg J."/>
            <person name="Griggs A."/>
            <person name="Gujja S."/>
            <person name="Heiman D."/>
            <person name="Howarth C."/>
            <person name="Larson L."/>
            <person name="Lui A."/>
            <person name="MacDonald P.J.P."/>
            <person name="Montmayeur A."/>
            <person name="Murphy C."/>
            <person name="Neiman D."/>
            <person name="Pearson M."/>
            <person name="Priest M."/>
            <person name="Roberts A."/>
            <person name="Saif S."/>
            <person name="Shea T."/>
            <person name="Shenoy N."/>
            <person name="Sisk P."/>
            <person name="Stolte C."/>
            <person name="Sykes S."/>
            <person name="Wortman J."/>
            <person name="Nusbaum C."/>
            <person name="Birren B."/>
        </authorList>
    </citation>
    <scope>NUCLEOTIDE SEQUENCE [LARGE SCALE GENOMIC DNA]</scope>
    <source>
        <strain evidence="6 7">ACB7</strain>
    </source>
</reference>
<evidence type="ECO:0000256" key="2">
    <source>
        <dbReference type="ARBA" id="ARBA00023015"/>
    </source>
</evidence>
<evidence type="ECO:0000259" key="5">
    <source>
        <dbReference type="PROSITE" id="PS50944"/>
    </source>
</evidence>
<dbReference type="SUPFAM" id="SSF46785">
    <property type="entry name" value="Winged helix' DNA-binding domain"/>
    <property type="match status" value="1"/>
</dbReference>
<dbReference type="PROSITE" id="PS50944">
    <property type="entry name" value="HTH_DTXR"/>
    <property type="match status" value="1"/>
</dbReference>
<dbReference type="Pfam" id="PF02742">
    <property type="entry name" value="Fe_dep_repr_C"/>
    <property type="match status" value="1"/>
</dbReference>
<evidence type="ECO:0000256" key="4">
    <source>
        <dbReference type="ARBA" id="ARBA00023163"/>
    </source>
</evidence>
<dbReference type="GO" id="GO:0003700">
    <property type="term" value="F:DNA-binding transcription factor activity"/>
    <property type="evidence" value="ECO:0007669"/>
    <property type="project" value="InterPro"/>
</dbReference>
<dbReference type="Proteomes" id="UP000003527">
    <property type="component" value="Unassembled WGS sequence"/>
</dbReference>
<gene>
    <name evidence="6" type="ORF">HMPREF9624_01830</name>
</gene>
<evidence type="ECO:0000256" key="1">
    <source>
        <dbReference type="ARBA" id="ARBA00007871"/>
    </source>
</evidence>